<dbReference type="PANTHER" id="PTHR31204">
    <property type="entry name" value="SIGMA INTRACELLULAR RECEPTOR 2"/>
    <property type="match status" value="1"/>
</dbReference>
<evidence type="ECO:0000256" key="6">
    <source>
        <dbReference type="ARBA" id="ARBA00023136"/>
    </source>
</evidence>
<comment type="similarity">
    <text evidence="2">Belongs to the TMEM97/sigma-2 receptor family.</text>
</comment>
<feature type="transmembrane region" description="Helical" evidence="7">
    <location>
        <begin position="68"/>
        <end position="89"/>
    </location>
</feature>
<keyword evidence="9" id="KW-0675">Receptor</keyword>
<dbReference type="EMBL" id="VNKQ01000008">
    <property type="protein sequence ID" value="KAG0649502.1"/>
    <property type="molecule type" value="Genomic_DNA"/>
</dbReference>
<dbReference type="PROSITE" id="PS51751">
    <property type="entry name" value="EXPERA"/>
    <property type="match status" value="1"/>
</dbReference>
<feature type="domain" description="EXPERA" evidence="8">
    <location>
        <begin position="10"/>
        <end position="145"/>
    </location>
</feature>
<dbReference type="GO" id="GO:0005789">
    <property type="term" value="C:endoplasmic reticulum membrane"/>
    <property type="evidence" value="ECO:0007669"/>
    <property type="project" value="UniProtKB-SubCell"/>
</dbReference>
<protein>
    <recommendedName>
        <fullName evidence="7">Efficient mitochondria targeting-associated protein 19</fullName>
    </recommendedName>
</protein>
<keyword evidence="10" id="KW-1185">Reference proteome</keyword>
<keyword evidence="4 7" id="KW-0256">Endoplasmic reticulum</keyword>
<feature type="transmembrane region" description="Helical" evidence="7">
    <location>
        <begin position="101"/>
        <end position="122"/>
    </location>
</feature>
<evidence type="ECO:0000313" key="9">
    <source>
        <dbReference type="EMBL" id="KAG0649502.1"/>
    </source>
</evidence>
<dbReference type="InterPro" id="IPR033118">
    <property type="entry name" value="EXPERA"/>
</dbReference>
<dbReference type="PIRSF" id="PIRSF031032">
    <property type="entry name" value="TMP_97_prd"/>
    <property type="match status" value="1"/>
</dbReference>
<gene>
    <name evidence="9" type="ORF">D0Z07_4272</name>
</gene>
<evidence type="ECO:0000256" key="1">
    <source>
        <dbReference type="ARBA" id="ARBA00004477"/>
    </source>
</evidence>
<name>A0A9P6VK92_9HELO</name>
<reference evidence="9" key="1">
    <citation type="submission" date="2019-07" db="EMBL/GenBank/DDBJ databases">
        <title>Hyphodiscus hymeniophilus genome sequencing and assembly.</title>
        <authorList>
            <person name="Kramer G."/>
            <person name="Nodwell J."/>
        </authorList>
    </citation>
    <scope>NUCLEOTIDE SEQUENCE</scope>
    <source>
        <strain evidence="9">ATCC 34498</strain>
    </source>
</reference>
<keyword evidence="3 7" id="KW-0812">Transmembrane</keyword>
<dbReference type="AlphaFoldDB" id="A0A9P6VK92"/>
<evidence type="ECO:0000256" key="3">
    <source>
        <dbReference type="ARBA" id="ARBA00022692"/>
    </source>
</evidence>
<dbReference type="Proteomes" id="UP000785200">
    <property type="component" value="Unassembled WGS sequence"/>
</dbReference>
<feature type="transmembrane region" description="Helical" evidence="7">
    <location>
        <begin position="134"/>
        <end position="150"/>
    </location>
</feature>
<evidence type="ECO:0000313" key="10">
    <source>
        <dbReference type="Proteomes" id="UP000785200"/>
    </source>
</evidence>
<dbReference type="PANTHER" id="PTHR31204:SF1">
    <property type="entry name" value="SIGMA INTRACELLULAR RECEPTOR 2"/>
    <property type="match status" value="1"/>
</dbReference>
<comment type="caution">
    <text evidence="9">The sequence shown here is derived from an EMBL/GenBank/DDBJ whole genome shotgun (WGS) entry which is preliminary data.</text>
</comment>
<accession>A0A9P6VK92</accession>
<evidence type="ECO:0000256" key="2">
    <source>
        <dbReference type="ARBA" id="ARBA00009096"/>
    </source>
</evidence>
<dbReference type="InterPro" id="IPR016964">
    <property type="entry name" value="Sigma2_recept"/>
</dbReference>
<evidence type="ECO:0000256" key="7">
    <source>
        <dbReference type="PIRNR" id="PIRNR031032"/>
    </source>
</evidence>
<dbReference type="InterPro" id="IPR051987">
    <property type="entry name" value="Sigma-2_receptor-like"/>
</dbReference>
<keyword evidence="5 7" id="KW-1133">Transmembrane helix</keyword>
<feature type="transmembrane region" description="Helical" evidence="7">
    <location>
        <begin position="12"/>
        <end position="34"/>
    </location>
</feature>
<keyword evidence="6 7" id="KW-0472">Membrane</keyword>
<evidence type="ECO:0000256" key="5">
    <source>
        <dbReference type="ARBA" id="ARBA00022989"/>
    </source>
</evidence>
<proteinExistence type="inferred from homology"/>
<evidence type="ECO:0000256" key="4">
    <source>
        <dbReference type="ARBA" id="ARBA00022824"/>
    </source>
</evidence>
<organism evidence="9 10">
    <name type="scientific">Hyphodiscus hymeniophilus</name>
    <dbReference type="NCBI Taxonomy" id="353542"/>
    <lineage>
        <taxon>Eukaryota</taxon>
        <taxon>Fungi</taxon>
        <taxon>Dikarya</taxon>
        <taxon>Ascomycota</taxon>
        <taxon>Pezizomycotina</taxon>
        <taxon>Leotiomycetes</taxon>
        <taxon>Helotiales</taxon>
        <taxon>Hyphodiscaceae</taxon>
        <taxon>Hyphodiscus</taxon>
    </lineage>
</organism>
<dbReference type="OrthoDB" id="433124at2759"/>
<comment type="subcellular location">
    <subcellularLocation>
        <location evidence="1">Endoplasmic reticulum membrane</location>
        <topology evidence="1">Multi-pass membrane protein</topology>
    </subcellularLocation>
</comment>
<sequence>MATSISSRKRDLFYMVFFCLGIPSMFMVDLQALYPASIVPTFMVDLKAFYINRYQDQFFIQTPPFFEFFMWTEIFIQAPVMIWGVGALFKGSPKIPLVLLPYAVLIFVTTGACMYEICYWEVPLVQKFSLSTLYGPYLAISAFMTVDMFLRINNIINTASAISTVVKKRQ</sequence>
<dbReference type="Pfam" id="PF05241">
    <property type="entry name" value="EBP"/>
    <property type="match status" value="1"/>
</dbReference>
<evidence type="ECO:0000259" key="8">
    <source>
        <dbReference type="PROSITE" id="PS51751"/>
    </source>
</evidence>